<dbReference type="OrthoDB" id="47374at2759"/>
<reference evidence="5" key="1">
    <citation type="journal article" date="2012" name="PLoS Pathog.">
        <title>Comparative genomics of the apicomplexan parasites Toxoplasma gondii and Neospora caninum: Coccidia differing in host range and transmission strategy.</title>
        <authorList>
            <person name="Reid A.J."/>
            <person name="Vermont S.J."/>
            <person name="Cotton J.A."/>
            <person name="Harris D."/>
            <person name="Hill-Cawthorne G.A."/>
            <person name="Konen-Waisman S."/>
            <person name="Latham S.M."/>
            <person name="Mourier T."/>
            <person name="Norton R."/>
            <person name="Quail M.A."/>
            <person name="Sanders M."/>
            <person name="Shanmugam D."/>
            <person name="Sohal A."/>
            <person name="Wasmuth J.D."/>
            <person name="Brunk B."/>
            <person name="Grigg M.E."/>
            <person name="Howard J.C."/>
            <person name="Parkinson J."/>
            <person name="Roos D.S."/>
            <person name="Trees A.J."/>
            <person name="Berriman M."/>
            <person name="Pain A."/>
            <person name="Wastling J.M."/>
        </authorList>
    </citation>
    <scope>NUCLEOTIDE SEQUENCE [LARGE SCALE GENOMIC DNA]</scope>
    <source>
        <strain evidence="5">Liverpool</strain>
    </source>
</reference>
<dbReference type="InParanoid" id="F0VPQ2"/>
<dbReference type="PROSITE" id="PS51186">
    <property type="entry name" value="GNAT"/>
    <property type="match status" value="1"/>
</dbReference>
<dbReference type="Proteomes" id="UP000007494">
    <property type="component" value="Chromosome XII"/>
</dbReference>
<feature type="region of interest" description="Disordered" evidence="1">
    <location>
        <begin position="772"/>
        <end position="795"/>
    </location>
</feature>
<dbReference type="Gene3D" id="3.40.630.30">
    <property type="match status" value="1"/>
</dbReference>
<feature type="domain" description="N-acetyltransferase" evidence="3">
    <location>
        <begin position="351"/>
        <end position="521"/>
    </location>
</feature>
<organism evidence="4 5">
    <name type="scientific">Neospora caninum (strain Liverpool)</name>
    <dbReference type="NCBI Taxonomy" id="572307"/>
    <lineage>
        <taxon>Eukaryota</taxon>
        <taxon>Sar</taxon>
        <taxon>Alveolata</taxon>
        <taxon>Apicomplexa</taxon>
        <taxon>Conoidasida</taxon>
        <taxon>Coccidia</taxon>
        <taxon>Eucoccidiorida</taxon>
        <taxon>Eimeriorina</taxon>
        <taxon>Sarcocystidae</taxon>
        <taxon>Neospora</taxon>
    </lineage>
</organism>
<feature type="compositionally biased region" description="Basic and acidic residues" evidence="1">
    <location>
        <begin position="853"/>
        <end position="878"/>
    </location>
</feature>
<feature type="region of interest" description="Disordered" evidence="1">
    <location>
        <begin position="94"/>
        <end position="167"/>
    </location>
</feature>
<dbReference type="OMA" id="PNPRYQI"/>
<evidence type="ECO:0000259" key="3">
    <source>
        <dbReference type="PROSITE" id="PS51186"/>
    </source>
</evidence>
<gene>
    <name evidence="4" type="ORF">NCLIV_061230</name>
</gene>
<proteinExistence type="predicted"/>
<name>F0VPQ2_NEOCL</name>
<sequence length="991" mass="107560">MISKRGTPDGVHIFFPSSPRPVASLRCIYIREQRSRRRGTPLCGFMLVGCYTVIKQGCFSVVELLPFSIGCPFFLTFFPEGSVSLIRGPHCRPSVSPPQRQSAAMASAAAVPGSSFRTRSAGPRRLSFPGKRSCIPAETSPEPRDCRGDLSSSQDSPSARRAGHETRQAGDSCSAFLSLFPLAKWWDSPTKMGGSCQDGDSGGAFSAGTDRCAAHPSRIERPFERKGIRSCTSLSSFSCVGKRRFRGECAASSGRRLVARSVLQSCFVLLVFSVLSQQFFPLFVFASQSGSGEPASAFSAAPPDHSVSVSASPKEAGRISSQAEPALAAQSPPAPIASRIVGRKENLERLVEFDVFRNDDAEDVRLLLLRTDEYPVKYTSSTMQYFLRMPLFQQLSVVAREKQPANLGQKRKLIGVAGTALDDQNMANVMMLAIDSSYRRMGLGRELLRQSLEKASLFARGSHQNPNPRYQIQRARLHVWATQAPPLSLYLSTGFTPVEYLPNYYTSQDIKAGYDLQLSLPYKSVEERLRTAVAQQEKRIRMLEARVDRLSPGAPRSGEAKTAEALPPVVVVPIRDASKEEEEKVTAFLAAVDETLRQSAQQAFGNAQLRDFAAFAYAPSTGNVVGVLWITNSPKNGVLSGPKTAVSEYADSDTVLYLLEFLMLEAGKPEHGTIQKIVDRVPAEDVLSLIHHWEAGFRFTNFVEVTNKDGTRLKGFSSFSDMFDWHRDDRSFEHEVAVAIPWRKPEEFALTQRVKLNKNRLALLNATVKELEKNPPQAPSAMGAPASTPGVEAESVPLPEWEAKNLEGTEPHNSVLATQVAGDAHKSAAAPDASGEMALGHSADSAASVSAQEGEKTVEPNAGRKGEADGAREAHDAGRQGPSPSESQASGKLLKGEDADGISPLLQNCTSLLLIVTCFLLFLLCCRRFCQRANPTDTRPAVETAAAEATGSGRRVEAASPGGFKRPKAKKDGYVPVVLPVGAPDPHDEED</sequence>
<dbReference type="GeneID" id="13441130"/>
<dbReference type="AlphaFoldDB" id="F0VPQ2"/>
<keyword evidence="4" id="KW-0808">Transferase</keyword>
<dbReference type="VEuPathDB" id="ToxoDB:NCLIV_061230"/>
<feature type="region of interest" description="Disordered" evidence="1">
    <location>
        <begin position="295"/>
        <end position="315"/>
    </location>
</feature>
<keyword evidence="2" id="KW-1133">Transmembrane helix</keyword>
<feature type="region of interest" description="Disordered" evidence="1">
    <location>
        <begin position="823"/>
        <end position="895"/>
    </location>
</feature>
<evidence type="ECO:0000256" key="1">
    <source>
        <dbReference type="SAM" id="MobiDB-lite"/>
    </source>
</evidence>
<keyword evidence="2" id="KW-0472">Membrane</keyword>
<dbReference type="CDD" id="cd04301">
    <property type="entry name" value="NAT_SF"/>
    <property type="match status" value="1"/>
</dbReference>
<dbReference type="GO" id="GO:0016747">
    <property type="term" value="F:acyltransferase activity, transferring groups other than amino-acyl groups"/>
    <property type="evidence" value="ECO:0007669"/>
    <property type="project" value="InterPro"/>
</dbReference>
<evidence type="ECO:0000313" key="4">
    <source>
        <dbReference type="EMBL" id="CBZ55699.1"/>
    </source>
</evidence>
<dbReference type="InterPro" id="IPR000182">
    <property type="entry name" value="GNAT_dom"/>
</dbReference>
<evidence type="ECO:0000313" key="5">
    <source>
        <dbReference type="Proteomes" id="UP000007494"/>
    </source>
</evidence>
<keyword evidence="2" id="KW-0812">Transmembrane</keyword>
<dbReference type="RefSeq" id="XP_003885725.1">
    <property type="nucleotide sequence ID" value="XM_003885676.1"/>
</dbReference>
<protein>
    <submittedName>
        <fullName evidence="4">Putative acetyltransferase domain-containing protein</fullName>
    </submittedName>
</protein>
<dbReference type="EMBL" id="FR823393">
    <property type="protein sequence ID" value="CBZ55699.1"/>
    <property type="molecule type" value="Genomic_DNA"/>
</dbReference>
<feature type="region of interest" description="Disordered" evidence="1">
    <location>
        <begin position="936"/>
        <end position="991"/>
    </location>
</feature>
<evidence type="ECO:0000256" key="2">
    <source>
        <dbReference type="SAM" id="Phobius"/>
    </source>
</evidence>
<dbReference type="eggNOG" id="ENOG502QYJV">
    <property type="taxonomic scope" value="Eukaryota"/>
</dbReference>
<dbReference type="InterPro" id="IPR016181">
    <property type="entry name" value="Acyl_CoA_acyltransferase"/>
</dbReference>
<keyword evidence="5" id="KW-1185">Reference proteome</keyword>
<accession>F0VPQ2</accession>
<feature type="transmembrane region" description="Helical" evidence="2">
    <location>
        <begin position="912"/>
        <end position="930"/>
    </location>
</feature>
<dbReference type="Pfam" id="PF00583">
    <property type="entry name" value="Acetyltransf_1"/>
    <property type="match status" value="1"/>
</dbReference>
<dbReference type="SUPFAM" id="SSF55729">
    <property type="entry name" value="Acyl-CoA N-acyltransferases (Nat)"/>
    <property type="match status" value="1"/>
</dbReference>